<protein>
    <recommendedName>
        <fullName evidence="1">site-specific DNA-methyltransferase (adenine-specific)</fullName>
        <ecNumber evidence="1">2.1.1.72</ecNumber>
    </recommendedName>
</protein>
<name>X0VKI9_9ZZZZ</name>
<dbReference type="Pfam" id="PF02086">
    <property type="entry name" value="MethyltransfD12"/>
    <property type="match status" value="1"/>
</dbReference>
<dbReference type="PROSITE" id="PS00092">
    <property type="entry name" value="N6_MTASE"/>
    <property type="match status" value="1"/>
</dbReference>
<gene>
    <name evidence="6" type="ORF">S01H1_35446</name>
</gene>
<dbReference type="GO" id="GO:0043565">
    <property type="term" value="F:sequence-specific DNA binding"/>
    <property type="evidence" value="ECO:0007669"/>
    <property type="project" value="TreeGrafter"/>
</dbReference>
<reference evidence="6" key="1">
    <citation type="journal article" date="2014" name="Front. Microbiol.">
        <title>High frequency of phylogenetically diverse reductive dehalogenase-homologous genes in deep subseafloor sedimentary metagenomes.</title>
        <authorList>
            <person name="Kawai M."/>
            <person name="Futagami T."/>
            <person name="Toyoda A."/>
            <person name="Takaki Y."/>
            <person name="Nishi S."/>
            <person name="Hori S."/>
            <person name="Arai W."/>
            <person name="Tsubouchi T."/>
            <person name="Morono Y."/>
            <person name="Uchiyama I."/>
            <person name="Ito T."/>
            <person name="Fujiyama A."/>
            <person name="Inagaki F."/>
            <person name="Takami H."/>
        </authorList>
    </citation>
    <scope>NUCLEOTIDE SEQUENCE</scope>
    <source>
        <strain evidence="6">Expedition CK06-06</strain>
    </source>
</reference>
<dbReference type="InterPro" id="IPR029063">
    <property type="entry name" value="SAM-dependent_MTases_sf"/>
</dbReference>
<keyword evidence="3" id="KW-0808">Transferase</keyword>
<comment type="catalytic activity">
    <reaction evidence="5">
        <text>a 2'-deoxyadenosine in DNA + S-adenosyl-L-methionine = an N(6)-methyl-2'-deoxyadenosine in DNA + S-adenosyl-L-homocysteine + H(+)</text>
        <dbReference type="Rhea" id="RHEA:15197"/>
        <dbReference type="Rhea" id="RHEA-COMP:12418"/>
        <dbReference type="Rhea" id="RHEA-COMP:12419"/>
        <dbReference type="ChEBI" id="CHEBI:15378"/>
        <dbReference type="ChEBI" id="CHEBI:57856"/>
        <dbReference type="ChEBI" id="CHEBI:59789"/>
        <dbReference type="ChEBI" id="CHEBI:90615"/>
        <dbReference type="ChEBI" id="CHEBI:90616"/>
        <dbReference type="EC" id="2.1.1.72"/>
    </reaction>
</comment>
<evidence type="ECO:0000313" key="6">
    <source>
        <dbReference type="EMBL" id="GAG11727.1"/>
    </source>
</evidence>
<dbReference type="GO" id="GO:1904047">
    <property type="term" value="F:S-adenosyl-L-methionine binding"/>
    <property type="evidence" value="ECO:0007669"/>
    <property type="project" value="TreeGrafter"/>
</dbReference>
<dbReference type="GO" id="GO:0009307">
    <property type="term" value="P:DNA restriction-modification system"/>
    <property type="evidence" value="ECO:0007669"/>
    <property type="project" value="InterPro"/>
</dbReference>
<dbReference type="PANTHER" id="PTHR30481:SF3">
    <property type="entry name" value="DNA ADENINE METHYLASE"/>
    <property type="match status" value="1"/>
</dbReference>
<dbReference type="InterPro" id="IPR012327">
    <property type="entry name" value="MeTrfase_D12"/>
</dbReference>
<dbReference type="Gene3D" id="3.40.50.150">
    <property type="entry name" value="Vaccinia Virus protein VP39"/>
    <property type="match status" value="1"/>
</dbReference>
<dbReference type="GO" id="GO:0006298">
    <property type="term" value="P:mismatch repair"/>
    <property type="evidence" value="ECO:0007669"/>
    <property type="project" value="TreeGrafter"/>
</dbReference>
<dbReference type="PANTHER" id="PTHR30481">
    <property type="entry name" value="DNA ADENINE METHYLASE"/>
    <property type="match status" value="1"/>
</dbReference>
<accession>X0VKI9</accession>
<dbReference type="GO" id="GO:0009007">
    <property type="term" value="F:site-specific DNA-methyltransferase (adenine-specific) activity"/>
    <property type="evidence" value="ECO:0007669"/>
    <property type="project" value="UniProtKB-EC"/>
</dbReference>
<comment type="caution">
    <text evidence="6">The sequence shown here is derived from an EMBL/GenBank/DDBJ whole genome shotgun (WGS) entry which is preliminary data.</text>
</comment>
<evidence type="ECO:0000256" key="4">
    <source>
        <dbReference type="ARBA" id="ARBA00022691"/>
    </source>
</evidence>
<dbReference type="InterPro" id="IPR002052">
    <property type="entry name" value="DNA_methylase_N6_adenine_CS"/>
</dbReference>
<dbReference type="GO" id="GO:0032259">
    <property type="term" value="P:methylation"/>
    <property type="evidence" value="ECO:0007669"/>
    <property type="project" value="UniProtKB-KW"/>
</dbReference>
<keyword evidence="2" id="KW-0489">Methyltransferase</keyword>
<evidence type="ECO:0000256" key="3">
    <source>
        <dbReference type="ARBA" id="ARBA00022679"/>
    </source>
</evidence>
<evidence type="ECO:0000256" key="5">
    <source>
        <dbReference type="ARBA" id="ARBA00047942"/>
    </source>
</evidence>
<keyword evidence="4" id="KW-0949">S-adenosyl-L-methionine</keyword>
<sequence>LRHAASTLEPVSLLHADFERTITPAKSGDFVYLDPPYPPLNETAFFTHYTKERFGIDGQQRVAVAFKKLSEAGALVMMTNAGTPEIRKLYPDYYYRDLETSRYVAANGIRYRVSDVVISNFPLR</sequence>
<dbReference type="EMBL" id="BARS01022153">
    <property type="protein sequence ID" value="GAG11727.1"/>
    <property type="molecule type" value="Genomic_DNA"/>
</dbReference>
<dbReference type="EC" id="2.1.1.72" evidence="1"/>
<dbReference type="SUPFAM" id="SSF53335">
    <property type="entry name" value="S-adenosyl-L-methionine-dependent methyltransferases"/>
    <property type="match status" value="1"/>
</dbReference>
<evidence type="ECO:0000256" key="2">
    <source>
        <dbReference type="ARBA" id="ARBA00022603"/>
    </source>
</evidence>
<feature type="non-terminal residue" evidence="6">
    <location>
        <position position="1"/>
    </location>
</feature>
<proteinExistence type="predicted"/>
<organism evidence="6">
    <name type="scientific">marine sediment metagenome</name>
    <dbReference type="NCBI Taxonomy" id="412755"/>
    <lineage>
        <taxon>unclassified sequences</taxon>
        <taxon>metagenomes</taxon>
        <taxon>ecological metagenomes</taxon>
    </lineage>
</organism>
<dbReference type="AlphaFoldDB" id="X0VKI9"/>
<evidence type="ECO:0000256" key="1">
    <source>
        <dbReference type="ARBA" id="ARBA00011900"/>
    </source>
</evidence>